<feature type="region of interest" description="Disordered" evidence="1">
    <location>
        <begin position="1"/>
        <end position="29"/>
    </location>
</feature>
<evidence type="ECO:0000256" key="1">
    <source>
        <dbReference type="SAM" id="MobiDB-lite"/>
    </source>
</evidence>
<protein>
    <recommendedName>
        <fullName evidence="4">Ig-like domain-containing protein</fullName>
    </recommendedName>
</protein>
<comment type="caution">
    <text evidence="2">The sequence shown here is derived from an EMBL/GenBank/DDBJ whole genome shotgun (WGS) entry which is preliminary data.</text>
</comment>
<gene>
    <name evidence="2" type="ORF">D3230_10925</name>
</gene>
<reference evidence="2 3" key="1">
    <citation type="submission" date="2018-09" db="EMBL/GenBank/DDBJ databases">
        <title>Comparative genomics of Leucobacter spp.</title>
        <authorList>
            <person name="Reis A.C."/>
            <person name="Kolvenbach B.A."/>
            <person name="Corvini P.F.X."/>
            <person name="Nunes O.C."/>
        </authorList>
    </citation>
    <scope>NUCLEOTIDE SEQUENCE [LARGE SCALE GENOMIC DNA]</scope>
    <source>
        <strain evidence="2 3">TAN 31504</strain>
    </source>
</reference>
<dbReference type="Gene3D" id="2.60.40.2700">
    <property type="match status" value="5"/>
</dbReference>
<evidence type="ECO:0000313" key="2">
    <source>
        <dbReference type="EMBL" id="MBL3679792.1"/>
    </source>
</evidence>
<evidence type="ECO:0000313" key="3">
    <source>
        <dbReference type="Proteomes" id="UP001645859"/>
    </source>
</evidence>
<proteinExistence type="predicted"/>
<keyword evidence="3" id="KW-1185">Reference proteome</keyword>
<sequence>MVSAAEADETESEAVEPTEPGPTTAEPIAAPTVLPSVSGTAQVEQTLRGAVGEWNGEDLAFALQWQVDEVDVPGAAGETFLLLRDYANKNVRLAVTASRPGVEPMTVFSESVQITAGLLVAGALKVSGSTSVGQKLSVTAQSSQPSGATLSYQWKRAGATIPGATQASYTLTAQDLGKQITVTVTSTVTGFAPAVASAGAGKTISAGALTTVTPRVSGGAVVGTTLKSSVGSWTPSGTALKYQWKRNGVAIARATGSNYQLTTADAGKKITLSVTGSLAGYTSRTITSAPTGTVLRVLSASPVPKISGTAKVGAKLTVSAGTWKPAPVTLSYQWLRNGKAISGAIKPSYTLAKADGGAQITVRVTGKKPGYASVTKVASSRSIPKVLSGAQPKISGSALVGSKLTVGRGKWTAGTKLSTQWLRNGTAIRGATDASYTLRSADIGTKISVRVTGSQSGYSTASRVSAATATVKTPSRTKPSSGGNCPAWAPIKGNQGRYDWIYHVPGSTYYSRTIPEECFSTTRAAEAAGYRAPLR</sequence>
<feature type="compositionally biased region" description="Acidic residues" evidence="1">
    <location>
        <begin position="1"/>
        <end position="16"/>
    </location>
</feature>
<organism evidence="2 3">
    <name type="scientific">Leucobacter chromiireducens subsp. solipictus</name>
    <dbReference type="NCBI Taxonomy" id="398235"/>
    <lineage>
        <taxon>Bacteria</taxon>
        <taxon>Bacillati</taxon>
        <taxon>Actinomycetota</taxon>
        <taxon>Actinomycetes</taxon>
        <taxon>Micrococcales</taxon>
        <taxon>Microbacteriaceae</taxon>
        <taxon>Leucobacter</taxon>
    </lineage>
</organism>
<evidence type="ECO:0008006" key="4">
    <source>
        <dbReference type="Google" id="ProtNLM"/>
    </source>
</evidence>
<dbReference type="Proteomes" id="UP001645859">
    <property type="component" value="Unassembled WGS sequence"/>
</dbReference>
<accession>A0ABS1SHI4</accession>
<feature type="compositionally biased region" description="Low complexity" evidence="1">
    <location>
        <begin position="17"/>
        <end position="29"/>
    </location>
</feature>
<dbReference type="EMBL" id="QYAC01000005">
    <property type="protein sequence ID" value="MBL3679792.1"/>
    <property type="molecule type" value="Genomic_DNA"/>
</dbReference>
<name>A0ABS1SHI4_9MICO</name>